<evidence type="ECO:0000313" key="1">
    <source>
        <dbReference type="EMBL" id="JAH65687.1"/>
    </source>
</evidence>
<name>A0A0E9UIW0_ANGAN</name>
<reference evidence="1" key="2">
    <citation type="journal article" date="2015" name="Fish Shellfish Immunol.">
        <title>Early steps in the European eel (Anguilla anguilla)-Vibrio vulnificus interaction in the gills: Role of the RtxA13 toxin.</title>
        <authorList>
            <person name="Callol A."/>
            <person name="Pajuelo D."/>
            <person name="Ebbesson L."/>
            <person name="Teles M."/>
            <person name="MacKenzie S."/>
            <person name="Amaro C."/>
        </authorList>
    </citation>
    <scope>NUCLEOTIDE SEQUENCE</scope>
</reference>
<organism evidence="1">
    <name type="scientific">Anguilla anguilla</name>
    <name type="common">European freshwater eel</name>
    <name type="synonym">Muraena anguilla</name>
    <dbReference type="NCBI Taxonomy" id="7936"/>
    <lineage>
        <taxon>Eukaryota</taxon>
        <taxon>Metazoa</taxon>
        <taxon>Chordata</taxon>
        <taxon>Craniata</taxon>
        <taxon>Vertebrata</taxon>
        <taxon>Euteleostomi</taxon>
        <taxon>Actinopterygii</taxon>
        <taxon>Neopterygii</taxon>
        <taxon>Teleostei</taxon>
        <taxon>Anguilliformes</taxon>
        <taxon>Anguillidae</taxon>
        <taxon>Anguilla</taxon>
    </lineage>
</organism>
<dbReference type="AlphaFoldDB" id="A0A0E9UIW0"/>
<accession>A0A0E9UIW0</accession>
<reference evidence="1" key="1">
    <citation type="submission" date="2014-11" db="EMBL/GenBank/DDBJ databases">
        <authorList>
            <person name="Amaro Gonzalez C."/>
        </authorList>
    </citation>
    <scope>NUCLEOTIDE SEQUENCE</scope>
</reference>
<protein>
    <submittedName>
        <fullName evidence="1">Uncharacterized protein</fullName>
    </submittedName>
</protein>
<dbReference type="EMBL" id="GBXM01042890">
    <property type="protein sequence ID" value="JAH65687.1"/>
    <property type="molecule type" value="Transcribed_RNA"/>
</dbReference>
<proteinExistence type="predicted"/>
<sequence>MGGFIGKVMCAAIKEINAISDTKHVT</sequence>